<feature type="domain" description="Major facilitator superfamily (MFS) profile" evidence="9">
    <location>
        <begin position="212"/>
        <end position="401"/>
    </location>
</feature>
<sequence length="401" mass="43972">MMDARTMNMKYVMFQASYWMVFCVCVGFISFYLQAMGLLDAQIGVATAIFCGLTFLMQPVLGNLSDHYSALTWKRVTFGLTAAYFLVCLVMIAVPHKLINVFLLGTLYFLGNLIAPFINSAHYHYSSRGYYINFGIARGAGSAAFAMLALIIGSVAQESGPRAIPVFGAAVSIILMLVTLWLPYLDSAPQGTGHHVPHSRVNVVNFLRKYPTFSMMLLAVLLMYFSHNLLSIFLLQVVQSLGGDSSHLGTALALQASVEIPVLFGFSLLMRYFAVKKLMLFAGFGYIVRALMYLASGSIPMLYATQFAQMCSFAILAAASVYYTGIYVEEADQTTGQAFMTSMMPASTVLASLTGGWILQYISMSAMLYFNLAVTLCAVVIAFLSVRMPDRRVFPGSGDVR</sequence>
<dbReference type="STRING" id="644284.Arch_0634"/>
<feature type="transmembrane region" description="Helical" evidence="8">
    <location>
        <begin position="99"/>
        <end position="118"/>
    </location>
</feature>
<dbReference type="GO" id="GO:0030395">
    <property type="term" value="F:lactose binding"/>
    <property type="evidence" value="ECO:0007669"/>
    <property type="project" value="TreeGrafter"/>
</dbReference>
<feature type="transmembrane region" description="Helical" evidence="8">
    <location>
        <begin position="338"/>
        <end position="362"/>
    </location>
</feature>
<dbReference type="eggNOG" id="COG2814">
    <property type="taxonomic scope" value="Bacteria"/>
</dbReference>
<evidence type="ECO:0000259" key="9">
    <source>
        <dbReference type="PROSITE" id="PS50850"/>
    </source>
</evidence>
<dbReference type="Pfam" id="PF12832">
    <property type="entry name" value="MFS_1_like"/>
    <property type="match status" value="1"/>
</dbReference>
<dbReference type="Gene3D" id="1.20.1250.20">
    <property type="entry name" value="MFS general substrate transporter like domains"/>
    <property type="match status" value="2"/>
</dbReference>
<dbReference type="GO" id="GO:0005886">
    <property type="term" value="C:plasma membrane"/>
    <property type="evidence" value="ECO:0007669"/>
    <property type="project" value="UniProtKB-SubCell"/>
</dbReference>
<dbReference type="KEGG" id="ahe:Arch_0634"/>
<dbReference type="OrthoDB" id="1653456at2"/>
<dbReference type="EMBL" id="CP002045">
    <property type="protein sequence ID" value="ADH92369.1"/>
    <property type="molecule type" value="Genomic_DNA"/>
</dbReference>
<dbReference type="InterPro" id="IPR036259">
    <property type="entry name" value="MFS_trans_sf"/>
</dbReference>
<evidence type="ECO:0000313" key="10">
    <source>
        <dbReference type="EMBL" id="ADH92369.1"/>
    </source>
</evidence>
<feature type="transmembrane region" description="Helical" evidence="8">
    <location>
        <begin position="215"/>
        <end position="235"/>
    </location>
</feature>
<evidence type="ECO:0000256" key="6">
    <source>
        <dbReference type="ARBA" id="ARBA00022989"/>
    </source>
</evidence>
<protein>
    <submittedName>
        <fullName evidence="10">Major facilitator superfamily MFS_1</fullName>
    </submittedName>
</protein>
<feature type="transmembrane region" description="Helical" evidence="8">
    <location>
        <begin position="41"/>
        <end position="64"/>
    </location>
</feature>
<evidence type="ECO:0000256" key="8">
    <source>
        <dbReference type="SAM" id="Phobius"/>
    </source>
</evidence>
<dbReference type="Proteomes" id="UP000000376">
    <property type="component" value="Chromosome"/>
</dbReference>
<keyword evidence="7 8" id="KW-0472">Membrane</keyword>
<keyword evidence="11" id="KW-1185">Reference proteome</keyword>
<feature type="transmembrane region" description="Helical" evidence="8">
    <location>
        <begin position="247"/>
        <end position="266"/>
    </location>
</feature>
<feature type="transmembrane region" description="Helical" evidence="8">
    <location>
        <begin position="307"/>
        <end position="326"/>
    </location>
</feature>
<dbReference type="RefSeq" id="WP_013169867.1">
    <property type="nucleotide sequence ID" value="NC_014218.1"/>
</dbReference>
<comment type="subcellular location">
    <subcellularLocation>
        <location evidence="1">Cell inner membrane</location>
        <topology evidence="1">Multi-pass membrane protein</topology>
    </subcellularLocation>
</comment>
<dbReference type="InterPro" id="IPR020846">
    <property type="entry name" value="MFS_dom"/>
</dbReference>
<feature type="transmembrane region" description="Helical" evidence="8">
    <location>
        <begin position="278"/>
        <end position="295"/>
    </location>
</feature>
<organism evidence="10 11">
    <name type="scientific">Arcanobacterium haemolyticum (strain ATCC 9345 / DSM 20595 / CCM 5947 / CCUG 17215 / LMG 16163 / NBRC 15585 / NCTC 8452 / 11018)</name>
    <dbReference type="NCBI Taxonomy" id="644284"/>
    <lineage>
        <taxon>Bacteria</taxon>
        <taxon>Bacillati</taxon>
        <taxon>Actinomycetota</taxon>
        <taxon>Actinomycetes</taxon>
        <taxon>Actinomycetales</taxon>
        <taxon>Actinomycetaceae</taxon>
        <taxon>Arcanobacterium</taxon>
    </lineage>
</organism>
<reference evidence="10 11" key="1">
    <citation type="journal article" date="2010" name="Stand. Genomic Sci.">
        <title>Complete genome sequence of Arcanobacterium haemolyticum type strain (11018).</title>
        <authorList>
            <person name="Yasawong M."/>
            <person name="Teshima H."/>
            <person name="Lapidus A."/>
            <person name="Nolan M."/>
            <person name="Lucas S."/>
            <person name="Glavina Del Rio T."/>
            <person name="Tice H."/>
            <person name="Cheng J."/>
            <person name="Bruce D."/>
            <person name="Detter C."/>
            <person name="Tapia R."/>
            <person name="Han C."/>
            <person name="Goodwin L."/>
            <person name="Pitluck S."/>
            <person name="Liolios K."/>
            <person name="Ivanova N."/>
            <person name="Mavromatis K."/>
            <person name="Mikhailova N."/>
            <person name="Pati A."/>
            <person name="Chen A."/>
            <person name="Palaniappan K."/>
            <person name="Land M."/>
            <person name="Hauser L."/>
            <person name="Chang Y."/>
            <person name="Jeffries C."/>
            <person name="Rohde M."/>
            <person name="Sikorski J."/>
            <person name="Pukall R."/>
            <person name="Goker M."/>
            <person name="Woyke T."/>
            <person name="Bristow J."/>
            <person name="Eisen J."/>
            <person name="Markowitz V."/>
            <person name="Hugenholtz P."/>
            <person name="Kyrpides N."/>
            <person name="Klenk H."/>
        </authorList>
    </citation>
    <scope>NUCLEOTIDE SEQUENCE [LARGE SCALE GENOMIC DNA]</scope>
    <source>
        <strain evidence="11">ATCC 9345 / DSM 20595 / CCUG 17215 / LMG 16163 / NBRC 15585 / NCTC 8452 / 11018</strain>
    </source>
</reference>
<evidence type="ECO:0000256" key="4">
    <source>
        <dbReference type="ARBA" id="ARBA00022519"/>
    </source>
</evidence>
<dbReference type="PANTHER" id="PTHR23522:SF10">
    <property type="entry name" value="3-PHENYLPROPIONIC ACID TRANSPORTER-RELATED"/>
    <property type="match status" value="1"/>
</dbReference>
<feature type="transmembrane region" description="Helical" evidence="8">
    <location>
        <begin position="130"/>
        <end position="152"/>
    </location>
</feature>
<feature type="transmembrane region" description="Helical" evidence="8">
    <location>
        <begin position="12"/>
        <end position="35"/>
    </location>
</feature>
<feature type="transmembrane region" description="Helical" evidence="8">
    <location>
        <begin position="76"/>
        <end position="93"/>
    </location>
</feature>
<accession>D7BN70</accession>
<evidence type="ECO:0000256" key="2">
    <source>
        <dbReference type="ARBA" id="ARBA00022448"/>
    </source>
</evidence>
<keyword evidence="3" id="KW-1003">Cell membrane</keyword>
<dbReference type="GO" id="GO:0015528">
    <property type="term" value="F:lactose:proton symporter activity"/>
    <property type="evidence" value="ECO:0007669"/>
    <property type="project" value="TreeGrafter"/>
</dbReference>
<name>D7BN70_ARCHD</name>
<feature type="transmembrane region" description="Helical" evidence="8">
    <location>
        <begin position="368"/>
        <end position="386"/>
    </location>
</feature>
<dbReference type="InterPro" id="IPR024989">
    <property type="entry name" value="MFS_assoc_dom"/>
</dbReference>
<dbReference type="SUPFAM" id="SSF103473">
    <property type="entry name" value="MFS general substrate transporter"/>
    <property type="match status" value="1"/>
</dbReference>
<evidence type="ECO:0000256" key="5">
    <source>
        <dbReference type="ARBA" id="ARBA00022692"/>
    </source>
</evidence>
<evidence type="ECO:0000256" key="3">
    <source>
        <dbReference type="ARBA" id="ARBA00022475"/>
    </source>
</evidence>
<gene>
    <name evidence="10" type="ordered locus">Arch_0634</name>
</gene>
<keyword evidence="2" id="KW-0813">Transport</keyword>
<keyword evidence="4" id="KW-0997">Cell inner membrane</keyword>
<feature type="transmembrane region" description="Helical" evidence="8">
    <location>
        <begin position="164"/>
        <end position="185"/>
    </location>
</feature>
<evidence type="ECO:0000256" key="7">
    <source>
        <dbReference type="ARBA" id="ARBA00023136"/>
    </source>
</evidence>
<dbReference type="HOGENOM" id="CLU_013133_5_0_11"/>
<dbReference type="AlphaFoldDB" id="D7BN70"/>
<dbReference type="PROSITE" id="PS50850">
    <property type="entry name" value="MFS"/>
    <property type="match status" value="1"/>
</dbReference>
<dbReference type="PANTHER" id="PTHR23522">
    <property type="entry name" value="BLL5896 PROTEIN"/>
    <property type="match status" value="1"/>
</dbReference>
<keyword evidence="6 8" id="KW-1133">Transmembrane helix</keyword>
<proteinExistence type="predicted"/>
<evidence type="ECO:0000313" key="11">
    <source>
        <dbReference type="Proteomes" id="UP000000376"/>
    </source>
</evidence>
<keyword evidence="5 8" id="KW-0812">Transmembrane</keyword>
<evidence type="ECO:0000256" key="1">
    <source>
        <dbReference type="ARBA" id="ARBA00004429"/>
    </source>
</evidence>